<evidence type="ECO:0000313" key="1">
    <source>
        <dbReference type="EMBL" id="GAB47492.1"/>
    </source>
</evidence>
<dbReference type="eggNOG" id="COG1611">
    <property type="taxonomic scope" value="Bacteria"/>
</dbReference>
<dbReference type="Gene3D" id="3.40.50.450">
    <property type="match status" value="1"/>
</dbReference>
<proteinExistence type="predicted"/>
<keyword evidence="2" id="KW-1185">Reference proteome</keyword>
<dbReference type="RefSeq" id="WP_009481390.1">
    <property type="nucleotide sequence ID" value="NZ_BAFE01000013.1"/>
</dbReference>
<reference evidence="1 2" key="1">
    <citation type="submission" date="2012-02" db="EMBL/GenBank/DDBJ databases">
        <title>Whole genome shotgun sequence of Mobilicoccus pelagius NBRC 104925.</title>
        <authorList>
            <person name="Yoshida Y."/>
            <person name="Hosoyama A."/>
            <person name="Tsuchikane K."/>
            <person name="Katsumata H."/>
            <person name="Yamazaki S."/>
            <person name="Fujita N."/>
        </authorList>
    </citation>
    <scope>NUCLEOTIDE SEQUENCE [LARGE SCALE GENOMIC DNA]</scope>
    <source>
        <strain evidence="1 2">NBRC 104925</strain>
    </source>
</reference>
<accession>H5UP34</accession>
<name>H5UP34_9MICO</name>
<gene>
    <name evidence="1" type="ORF">MOPEL_013_00330</name>
</gene>
<dbReference type="EMBL" id="BAFE01000013">
    <property type="protein sequence ID" value="GAB47492.1"/>
    <property type="molecule type" value="Genomic_DNA"/>
</dbReference>
<evidence type="ECO:0008006" key="3">
    <source>
        <dbReference type="Google" id="ProtNLM"/>
    </source>
</evidence>
<dbReference type="GO" id="GO:0005829">
    <property type="term" value="C:cytosol"/>
    <property type="evidence" value="ECO:0007669"/>
    <property type="project" value="TreeGrafter"/>
</dbReference>
<dbReference type="PANTHER" id="PTHR43393:SF3">
    <property type="entry name" value="LYSINE DECARBOXYLASE-LIKE PROTEIN"/>
    <property type="match status" value="1"/>
</dbReference>
<dbReference type="AlphaFoldDB" id="H5UP34"/>
<dbReference type="OrthoDB" id="9807160at2"/>
<dbReference type="Pfam" id="PF18306">
    <property type="entry name" value="LDcluster4"/>
    <property type="match status" value="1"/>
</dbReference>
<dbReference type="InterPro" id="IPR052341">
    <property type="entry name" value="LOG_family_nucleotidases"/>
</dbReference>
<protein>
    <recommendedName>
        <fullName evidence="3">Rossmann fold nucleotide-binding protein</fullName>
    </recommendedName>
</protein>
<organism evidence="1 2">
    <name type="scientific">Mobilicoccus pelagius NBRC 104925</name>
    <dbReference type="NCBI Taxonomy" id="1089455"/>
    <lineage>
        <taxon>Bacteria</taxon>
        <taxon>Bacillati</taxon>
        <taxon>Actinomycetota</taxon>
        <taxon>Actinomycetes</taxon>
        <taxon>Micrococcales</taxon>
        <taxon>Dermatophilaceae</taxon>
        <taxon>Mobilicoccus</taxon>
    </lineage>
</organism>
<dbReference type="STRING" id="1089455.MOPEL_013_00330"/>
<dbReference type="InterPro" id="IPR041164">
    <property type="entry name" value="LDcluster4"/>
</dbReference>
<dbReference type="Proteomes" id="UP000004367">
    <property type="component" value="Unassembled WGS sequence"/>
</dbReference>
<dbReference type="PANTHER" id="PTHR43393">
    <property type="entry name" value="CYTOKININ RIBOSIDE 5'-MONOPHOSPHATE PHOSPHORIBOHYDROLASE"/>
    <property type="match status" value="1"/>
</dbReference>
<dbReference type="SUPFAM" id="SSF102405">
    <property type="entry name" value="MCP/YpsA-like"/>
    <property type="match status" value="1"/>
</dbReference>
<comment type="caution">
    <text evidence="1">The sequence shown here is derived from an EMBL/GenBank/DDBJ whole genome shotgun (WGS) entry which is preliminary data.</text>
</comment>
<sequence length="366" mass="38727">MDIESIEALRAALDAGVPLGRLRLQGLDLTEDASLLTGRDDLEGLVVLGGRLPMPLARHLTRNGAVVLPPAPHTPVDPYRGRLYTPDELYAGLTVDGYDATPDARAYAWSRSAHLRHDAYVAVLRATHDVAMDDALDEVLEGQGVVGIMGGHALRRDDSAYADAAALAHGLARHGLVVATGGGPGAMEAANLGAFAPDPDALTDALRHLAEVPSFVPDIGAWAALGLEVCAELRARRPAATPTTSVGIPTWFYGHEPPNVFCDHVAKFFSNAVREDGLLSRCTAGIVVLPGAAGTVQEIFQSVTPRYYADPDVPLAPLVLVDVEHWTRTVPVWDALRGLSAGRPVADVLHLVDDLGEAAEIVTASR</sequence>
<evidence type="ECO:0000313" key="2">
    <source>
        <dbReference type="Proteomes" id="UP000004367"/>
    </source>
</evidence>